<evidence type="ECO:0000256" key="1">
    <source>
        <dbReference type="SAM" id="SignalP"/>
    </source>
</evidence>
<dbReference type="KEGG" id="ffa:FFWV33_09310"/>
<feature type="signal peptide" evidence="1">
    <location>
        <begin position="1"/>
        <end position="19"/>
    </location>
</feature>
<proteinExistence type="predicted"/>
<evidence type="ECO:0000313" key="3">
    <source>
        <dbReference type="EMBL" id="AWG21722.1"/>
    </source>
</evidence>
<feature type="chain" id="PRO_5015764169" description="DUF5723 domain-containing protein" evidence="1">
    <location>
        <begin position="20"/>
        <end position="466"/>
    </location>
</feature>
<accession>A0A2S1LD86</accession>
<dbReference type="OrthoDB" id="975426at2"/>
<evidence type="ECO:0000313" key="4">
    <source>
        <dbReference type="Proteomes" id="UP000244527"/>
    </source>
</evidence>
<dbReference type="EMBL" id="CP020918">
    <property type="protein sequence ID" value="AWG21722.1"/>
    <property type="molecule type" value="Genomic_DNA"/>
</dbReference>
<reference evidence="3 4" key="1">
    <citation type="submission" date="2017-04" db="EMBL/GenBank/DDBJ databases">
        <title>Compelte genome sequence of WV33.</title>
        <authorList>
            <person name="Lee P.C."/>
        </authorList>
    </citation>
    <scope>NUCLEOTIDE SEQUENCE [LARGE SCALE GENOMIC DNA]</scope>
    <source>
        <strain evidence="3 4">WV33</strain>
    </source>
</reference>
<dbReference type="RefSeq" id="WP_108740659.1">
    <property type="nucleotide sequence ID" value="NZ_CP020918.1"/>
</dbReference>
<keyword evidence="4" id="KW-1185">Reference proteome</keyword>
<name>A0A2S1LD86_9FLAO</name>
<sequence length="466" mass="51912">MRKQLLTFSLLLCSLVSLAQNKQILYNFTAVPQSMMTNPGADVSYKFYFGVPFLSGFSANVGSTGFSAYDLFAANGVDFNTKLRTVVNETTNKDKLVLNEQLEVFNGGFRLGERDNYTYFSFGMYQELDAIVYVPKDPLVLALDGNQNYIGRSFNLGDLNAKAEAVSVLHFGFHKNITEKLILGARAKIYTSGFNVTTTKNAGYVYTIPSNNTVYEQQIYSDLQLQTSGLSNYIDNNAGFEGGKKTAKKAFLGPDLGLGFDLGFTYNPKKNIQWTGSILDIGFINHSSDAKTYTYKGIYNYQGVNPNFSNINNSGDTYQEFQDAIPLDTTRATYKTWRPIKVNASYQYSWNDHRTDAPCDCLGKSNQAYQNGVGAQLFMMSTPKAPMIALTGFYQRRIFTGLNMKATYTVDSFSYSNIGLGLSANIGAFNLYLMGDNLLAYRDLSKAKSLSFQMGLNFVFKGKEEE</sequence>
<dbReference type="Pfam" id="PF18990">
    <property type="entry name" value="DUF5723"/>
    <property type="match status" value="1"/>
</dbReference>
<dbReference type="InterPro" id="IPR043781">
    <property type="entry name" value="DUF5723"/>
</dbReference>
<keyword evidence="1" id="KW-0732">Signal</keyword>
<gene>
    <name evidence="3" type="ORF">FFWV33_09310</name>
</gene>
<dbReference type="AlphaFoldDB" id="A0A2S1LD86"/>
<feature type="domain" description="DUF5723" evidence="2">
    <location>
        <begin position="39"/>
        <end position="436"/>
    </location>
</feature>
<protein>
    <recommendedName>
        <fullName evidence="2">DUF5723 domain-containing protein</fullName>
    </recommendedName>
</protein>
<organism evidence="3 4">
    <name type="scientific">Flavobacterium faecale</name>
    <dbReference type="NCBI Taxonomy" id="1355330"/>
    <lineage>
        <taxon>Bacteria</taxon>
        <taxon>Pseudomonadati</taxon>
        <taxon>Bacteroidota</taxon>
        <taxon>Flavobacteriia</taxon>
        <taxon>Flavobacteriales</taxon>
        <taxon>Flavobacteriaceae</taxon>
        <taxon>Flavobacterium</taxon>
    </lineage>
</organism>
<evidence type="ECO:0000259" key="2">
    <source>
        <dbReference type="Pfam" id="PF18990"/>
    </source>
</evidence>
<dbReference type="Proteomes" id="UP000244527">
    <property type="component" value="Chromosome"/>
</dbReference>